<feature type="transmembrane region" description="Helical" evidence="12">
    <location>
        <begin position="64"/>
        <end position="81"/>
    </location>
</feature>
<sequence length="625" mass="71211">MEQADYVHLVRVSELASAENSHAYRRSVALFAALGYAWVLGCLALALCLLLWAGSHLLAGQWRFVWIMTAIASLSLFWNSLRALWLKVDKAEGIVLMPEDAPALFEALERIRRKMAGPGIDAVYLTQDFNASIRQVPRWGVLGGVRNELSLGLPLMMAQDRNRLLAVLAHEYGHLRGGHGKFGAWVYRTRLSWTRLYEGMQGDSGVASFATRRFLHWYFPRFLARTFAMARQDEYEADKAAAGLLGQAVMADALVEIDLRQQWLQQKFWPLHWRSARKQPVPMGPYSAMKYWLAQPVKPAFARQALKASLRLKSGLEDTHPVLRERVDALTGERPQLPQQWSAGGALALLNPRKLGEWLKSFDKQWCLENASAWKEHHARLARSERMLAQLGGEGYQSVADLLLRVHLMLRLDPHAEVRTLYQEVLRREPDNAKALAGMVDVLPPDMGDVQLDMLERLFDLHVEYRWWASNFAVELLESRQQIGLEGEPVQALKLWRERVRQTSELEDRFSEELMQTPLLSALLPHGLTDFEISEVEAELRNFRAVSQAWLVRKQLDTIRSRPVFLLLAEMDGLAEEGGDALGEQIHDRLELPGKLYVMRVQQASTRDDMARQGVRPVYLRAFAG</sequence>
<dbReference type="Proteomes" id="UP000029553">
    <property type="component" value="Unassembled WGS sequence"/>
</dbReference>
<proteinExistence type="predicted"/>
<evidence type="ECO:0000256" key="12">
    <source>
        <dbReference type="SAM" id="Phobius"/>
    </source>
</evidence>
<keyword evidence="7" id="KW-0378">Hydrolase</keyword>
<protein>
    <submittedName>
        <fullName evidence="14">Peptidase M48</fullName>
    </submittedName>
</protein>
<evidence type="ECO:0000256" key="1">
    <source>
        <dbReference type="ARBA" id="ARBA00001947"/>
    </source>
</evidence>
<comment type="cofactor">
    <cofactor evidence="1">
        <name>Zn(2+)</name>
        <dbReference type="ChEBI" id="CHEBI:29105"/>
    </cofactor>
</comment>
<dbReference type="GO" id="GO:0006508">
    <property type="term" value="P:proteolysis"/>
    <property type="evidence" value="ECO:0007669"/>
    <property type="project" value="UniProtKB-KW"/>
</dbReference>
<keyword evidence="5 12" id="KW-0812">Transmembrane</keyword>
<feature type="domain" description="Peptidase M48" evidence="13">
    <location>
        <begin position="157"/>
        <end position="332"/>
    </location>
</feature>
<keyword evidence="3" id="KW-1003">Cell membrane</keyword>
<evidence type="ECO:0000256" key="11">
    <source>
        <dbReference type="ARBA" id="ARBA00023136"/>
    </source>
</evidence>
<dbReference type="RefSeq" id="WP_034364687.1">
    <property type="nucleotide sequence ID" value="NZ_AWOR01000001.1"/>
</dbReference>
<keyword evidence="10" id="KW-0482">Metalloprotease</keyword>
<comment type="subcellular location">
    <subcellularLocation>
        <location evidence="2">Cell membrane</location>
        <topology evidence="2">Multi-pass membrane protein</topology>
    </subcellularLocation>
</comment>
<evidence type="ECO:0000256" key="6">
    <source>
        <dbReference type="ARBA" id="ARBA00022723"/>
    </source>
</evidence>
<evidence type="ECO:0000313" key="14">
    <source>
        <dbReference type="EMBL" id="KGH32084.1"/>
    </source>
</evidence>
<dbReference type="GO" id="GO:0004222">
    <property type="term" value="F:metalloendopeptidase activity"/>
    <property type="evidence" value="ECO:0007669"/>
    <property type="project" value="InterPro"/>
</dbReference>
<feature type="transmembrane region" description="Helical" evidence="12">
    <location>
        <begin position="28"/>
        <end position="52"/>
    </location>
</feature>
<evidence type="ECO:0000256" key="9">
    <source>
        <dbReference type="ARBA" id="ARBA00022989"/>
    </source>
</evidence>
<evidence type="ECO:0000256" key="10">
    <source>
        <dbReference type="ARBA" id="ARBA00023049"/>
    </source>
</evidence>
<keyword evidence="8" id="KW-0862">Zinc</keyword>
<reference evidence="14" key="1">
    <citation type="submission" date="2013-09" db="EMBL/GenBank/DDBJ databases">
        <title>High correlation between genotypes and phenotypes of environmental bacteria Comamonas testosteroni strains.</title>
        <authorList>
            <person name="Liu L."/>
            <person name="Zhu W."/>
            <person name="Xia X."/>
            <person name="Xu B."/>
            <person name="Luo M."/>
            <person name="Wang G."/>
        </authorList>
    </citation>
    <scope>NUCLEOTIDE SEQUENCE [LARGE SCALE GENOMIC DNA]</scope>
    <source>
        <strain evidence="14">JL40</strain>
    </source>
</reference>
<gene>
    <name evidence="14" type="ORF">P353_02185</name>
</gene>
<dbReference type="PANTHER" id="PTHR43221">
    <property type="entry name" value="PROTEASE HTPX"/>
    <property type="match status" value="1"/>
</dbReference>
<evidence type="ECO:0000256" key="7">
    <source>
        <dbReference type="ARBA" id="ARBA00022801"/>
    </source>
</evidence>
<evidence type="ECO:0000256" key="3">
    <source>
        <dbReference type="ARBA" id="ARBA00022475"/>
    </source>
</evidence>
<evidence type="ECO:0000256" key="8">
    <source>
        <dbReference type="ARBA" id="ARBA00022833"/>
    </source>
</evidence>
<dbReference type="EMBL" id="AWOR01000001">
    <property type="protein sequence ID" value="KGH32084.1"/>
    <property type="molecule type" value="Genomic_DNA"/>
</dbReference>
<dbReference type="CDD" id="cd07328">
    <property type="entry name" value="M48_Ste24p_like"/>
    <property type="match status" value="1"/>
</dbReference>
<dbReference type="InterPro" id="IPR050083">
    <property type="entry name" value="HtpX_protease"/>
</dbReference>
<dbReference type="GO" id="GO:0046872">
    <property type="term" value="F:metal ion binding"/>
    <property type="evidence" value="ECO:0007669"/>
    <property type="project" value="UniProtKB-KW"/>
</dbReference>
<accession>A0A096FQ72</accession>
<evidence type="ECO:0000256" key="5">
    <source>
        <dbReference type="ARBA" id="ARBA00022692"/>
    </source>
</evidence>
<keyword evidence="11 12" id="KW-0472">Membrane</keyword>
<keyword evidence="9 12" id="KW-1133">Transmembrane helix</keyword>
<comment type="caution">
    <text evidence="14">The sequence shown here is derived from an EMBL/GenBank/DDBJ whole genome shotgun (WGS) entry which is preliminary data.</text>
</comment>
<evidence type="ECO:0000256" key="2">
    <source>
        <dbReference type="ARBA" id="ARBA00004651"/>
    </source>
</evidence>
<name>A0A096FQ72_COMTE</name>
<dbReference type="GO" id="GO:0005886">
    <property type="term" value="C:plasma membrane"/>
    <property type="evidence" value="ECO:0007669"/>
    <property type="project" value="UniProtKB-SubCell"/>
</dbReference>
<dbReference type="PANTHER" id="PTHR43221:SF1">
    <property type="entry name" value="PROTEASE HTPX"/>
    <property type="match status" value="1"/>
</dbReference>
<dbReference type="Pfam" id="PF01435">
    <property type="entry name" value="Peptidase_M48"/>
    <property type="match status" value="1"/>
</dbReference>
<dbReference type="AlphaFoldDB" id="A0A096FQ72"/>
<organism evidence="14">
    <name type="scientific">Comamonas testosteroni</name>
    <name type="common">Pseudomonas testosteroni</name>
    <dbReference type="NCBI Taxonomy" id="285"/>
    <lineage>
        <taxon>Bacteria</taxon>
        <taxon>Pseudomonadati</taxon>
        <taxon>Pseudomonadota</taxon>
        <taxon>Betaproteobacteria</taxon>
        <taxon>Burkholderiales</taxon>
        <taxon>Comamonadaceae</taxon>
        <taxon>Comamonas</taxon>
    </lineage>
</organism>
<evidence type="ECO:0000259" key="13">
    <source>
        <dbReference type="Pfam" id="PF01435"/>
    </source>
</evidence>
<dbReference type="InterPro" id="IPR001915">
    <property type="entry name" value="Peptidase_M48"/>
</dbReference>
<evidence type="ECO:0000256" key="4">
    <source>
        <dbReference type="ARBA" id="ARBA00022670"/>
    </source>
</evidence>
<keyword evidence="4" id="KW-0645">Protease</keyword>
<keyword evidence="6" id="KW-0479">Metal-binding</keyword>